<sequence length="102" mass="11742">MSLKEDLNEMTEFLLKIDGGITDHNKKIDAILQEVLLIKSQIQSNSNQNETIPLLTGQIQATQISPNEFEEPIRREVWDQDPILRITITKLFLELQELAVKL</sequence>
<proteinExistence type="predicted"/>
<dbReference type="EMBL" id="CAJVPY010004404">
    <property type="protein sequence ID" value="CAG8618119.1"/>
    <property type="molecule type" value="Genomic_DNA"/>
</dbReference>
<dbReference type="OrthoDB" id="2336752at2759"/>
<protein>
    <submittedName>
        <fullName evidence="1">16093_t:CDS:1</fullName>
    </submittedName>
</protein>
<dbReference type="Proteomes" id="UP000789405">
    <property type="component" value="Unassembled WGS sequence"/>
</dbReference>
<name>A0A9N9CVW7_9GLOM</name>
<organism evidence="1 2">
    <name type="scientific">Dentiscutata erythropus</name>
    <dbReference type="NCBI Taxonomy" id="1348616"/>
    <lineage>
        <taxon>Eukaryota</taxon>
        <taxon>Fungi</taxon>
        <taxon>Fungi incertae sedis</taxon>
        <taxon>Mucoromycota</taxon>
        <taxon>Glomeromycotina</taxon>
        <taxon>Glomeromycetes</taxon>
        <taxon>Diversisporales</taxon>
        <taxon>Gigasporaceae</taxon>
        <taxon>Dentiscutata</taxon>
    </lineage>
</organism>
<comment type="caution">
    <text evidence="1">The sequence shown here is derived from an EMBL/GenBank/DDBJ whole genome shotgun (WGS) entry which is preliminary data.</text>
</comment>
<gene>
    <name evidence="1" type="ORF">DERYTH_LOCUS8496</name>
</gene>
<reference evidence="1" key="1">
    <citation type="submission" date="2021-06" db="EMBL/GenBank/DDBJ databases">
        <authorList>
            <person name="Kallberg Y."/>
            <person name="Tangrot J."/>
            <person name="Rosling A."/>
        </authorList>
    </citation>
    <scope>NUCLEOTIDE SEQUENCE</scope>
    <source>
        <strain evidence="1">MA453B</strain>
    </source>
</reference>
<accession>A0A9N9CVW7</accession>
<dbReference type="AlphaFoldDB" id="A0A9N9CVW7"/>
<evidence type="ECO:0000313" key="2">
    <source>
        <dbReference type="Proteomes" id="UP000789405"/>
    </source>
</evidence>
<keyword evidence="2" id="KW-1185">Reference proteome</keyword>
<evidence type="ECO:0000313" key="1">
    <source>
        <dbReference type="EMBL" id="CAG8618119.1"/>
    </source>
</evidence>